<dbReference type="AlphaFoldDB" id="A0AAE1V8F3"/>
<protein>
    <submittedName>
        <fullName evidence="1">Uncharacterized protein</fullName>
    </submittedName>
</protein>
<accession>A0AAE1V8F3</accession>
<name>A0AAE1V8F3_9SOLA</name>
<gene>
    <name evidence="1" type="ORF">RND71_030638</name>
</gene>
<evidence type="ECO:0000313" key="1">
    <source>
        <dbReference type="EMBL" id="KAK4351325.1"/>
    </source>
</evidence>
<dbReference type="EMBL" id="JAVYJV010000016">
    <property type="protein sequence ID" value="KAK4351325.1"/>
    <property type="molecule type" value="Genomic_DNA"/>
</dbReference>
<evidence type="ECO:0000313" key="2">
    <source>
        <dbReference type="Proteomes" id="UP001291623"/>
    </source>
</evidence>
<proteinExistence type="predicted"/>
<comment type="caution">
    <text evidence="1">The sequence shown here is derived from an EMBL/GenBank/DDBJ whole genome shotgun (WGS) entry which is preliminary data.</text>
</comment>
<keyword evidence="2" id="KW-1185">Reference proteome</keyword>
<organism evidence="1 2">
    <name type="scientific">Anisodus tanguticus</name>
    <dbReference type="NCBI Taxonomy" id="243964"/>
    <lineage>
        <taxon>Eukaryota</taxon>
        <taxon>Viridiplantae</taxon>
        <taxon>Streptophyta</taxon>
        <taxon>Embryophyta</taxon>
        <taxon>Tracheophyta</taxon>
        <taxon>Spermatophyta</taxon>
        <taxon>Magnoliopsida</taxon>
        <taxon>eudicotyledons</taxon>
        <taxon>Gunneridae</taxon>
        <taxon>Pentapetalae</taxon>
        <taxon>asterids</taxon>
        <taxon>lamiids</taxon>
        <taxon>Solanales</taxon>
        <taxon>Solanaceae</taxon>
        <taxon>Solanoideae</taxon>
        <taxon>Hyoscyameae</taxon>
        <taxon>Anisodus</taxon>
    </lineage>
</organism>
<dbReference type="Proteomes" id="UP001291623">
    <property type="component" value="Unassembled WGS sequence"/>
</dbReference>
<reference evidence="1" key="1">
    <citation type="submission" date="2023-12" db="EMBL/GenBank/DDBJ databases">
        <title>Genome assembly of Anisodus tanguticus.</title>
        <authorList>
            <person name="Wang Y.-J."/>
        </authorList>
    </citation>
    <scope>NUCLEOTIDE SEQUENCE</scope>
    <source>
        <strain evidence="1">KB-2021</strain>
        <tissue evidence="1">Leaf</tissue>
    </source>
</reference>
<sequence>MAHYDHIRYEYRVPATPHLSWVVTHLASLSNHRTHTNEVWNMKNDIKSSKGRIYRPAHFRPYTSLSEIHNTTLSRIELSSGHRTPPPKTTQKVVSRVQPKVKMRIEPNKRIHLIVEKVRDDWGVRLEDNDQHHGMEQVVQEHVGRMDRALGEFESHISRGYALIFLPDNITLTPTPNRLSDAESELALPSDERSWDAITRITKQMFILEQTETGVFRSGGSMVANRGFSWVTEQGMVVRTGWFGDENSSGMVGQWWFHVVERLVVR</sequence>